<keyword evidence="3" id="KW-1185">Reference proteome</keyword>
<organism evidence="2 3">
    <name type="scientific">Shewanella marisflavi</name>
    <dbReference type="NCBI Taxonomy" id="260364"/>
    <lineage>
        <taxon>Bacteria</taxon>
        <taxon>Pseudomonadati</taxon>
        <taxon>Pseudomonadota</taxon>
        <taxon>Gammaproteobacteria</taxon>
        <taxon>Alteromonadales</taxon>
        <taxon>Shewanellaceae</taxon>
        <taxon>Shewanella</taxon>
    </lineage>
</organism>
<feature type="region of interest" description="Disordered" evidence="1">
    <location>
        <begin position="14"/>
        <end position="69"/>
    </location>
</feature>
<sequence>MSMEDWKLALKKYKKSMEQKPRPQKEIEGSADKCSSRNKKTCEQNRKSVATPLQQNQVEKANSKKNRCRKKTKKRLANAAKALQQPLHLIGGHQTCSTKTEHAKPMNPPEFKLPEYESPDRTLLIDKLANNSNIQLDFPDEISSLRDEDLYLHVGLDFGTAYTKVVIGDESDAYAINFGEHGYLLPSAVYVDQYGNASLSQQRGDTEISELKMPLIMGESKREHNIAIVMFLALVFKVIRRWPEHDADSPYKNRTIAWLINAGIPAENYEDRKLLEKYQRLISAAWTLSYCKTISVYTARKVSECLDDRCSSIPSSLRFDNERLVLLPEFSAQIVGYVQSPQRRNYSHLLIDVGAGTLDIAMFIIDEHDGGWRYKTYDQNIDTLGVEILRKYRLVRLKSNSELPPSDLNKLLNDREYAQWADVPEDKLREIDTPFRRAVNLKVRDTICTTDKHYTGGPGKFTEKITTFLCGGGRNISVYHQAVELVKTGFPIEILELPKPERLRTFINDQEYHRLSVAYGLSFDSFNIGEVVKQKVKEYRKITTERENTYMLYPE</sequence>
<accession>A0ABX5WRV8</accession>
<dbReference type="EMBL" id="CP041153">
    <property type="protein sequence ID" value="QDF75264.1"/>
    <property type="molecule type" value="Genomic_DNA"/>
</dbReference>
<dbReference type="RefSeq" id="WP_033538151.1">
    <property type="nucleotide sequence ID" value="NZ_CP041153.1"/>
</dbReference>
<dbReference type="Proteomes" id="UP000318758">
    <property type="component" value="Chromosome"/>
</dbReference>
<proteinExistence type="predicted"/>
<reference evidence="2 3" key="1">
    <citation type="submission" date="2019-06" db="EMBL/GenBank/DDBJ databases">
        <title>Complete genome of Shewanella marisflavi ECSMB14101, a mussel settlement-inducing bacterium isolated from East China Sea.</title>
        <authorList>
            <person name="Yang J."/>
            <person name="Liang X."/>
            <person name="Chang R."/>
            <person name="Peng L."/>
        </authorList>
    </citation>
    <scope>NUCLEOTIDE SEQUENCE [LARGE SCALE GENOMIC DNA]</scope>
    <source>
        <strain evidence="2 3">ECSMB14101</strain>
    </source>
</reference>
<gene>
    <name evidence="2" type="ORF">FGA12_08900</name>
</gene>
<protein>
    <recommendedName>
        <fullName evidence="4">Hsp70 family protein</fullName>
    </recommendedName>
</protein>
<evidence type="ECO:0000256" key="1">
    <source>
        <dbReference type="SAM" id="MobiDB-lite"/>
    </source>
</evidence>
<feature type="compositionally biased region" description="Polar residues" evidence="1">
    <location>
        <begin position="47"/>
        <end position="60"/>
    </location>
</feature>
<name>A0ABX5WRV8_9GAMM</name>
<feature type="compositionally biased region" description="Basic and acidic residues" evidence="1">
    <location>
        <begin position="15"/>
        <end position="46"/>
    </location>
</feature>
<evidence type="ECO:0000313" key="3">
    <source>
        <dbReference type="Proteomes" id="UP000318758"/>
    </source>
</evidence>
<evidence type="ECO:0008006" key="4">
    <source>
        <dbReference type="Google" id="ProtNLM"/>
    </source>
</evidence>
<evidence type="ECO:0000313" key="2">
    <source>
        <dbReference type="EMBL" id="QDF75264.1"/>
    </source>
</evidence>